<dbReference type="Proteomes" id="UP000035909">
    <property type="component" value="Unassembled WGS sequence"/>
</dbReference>
<dbReference type="InterPro" id="IPR018721">
    <property type="entry name" value="DUF2252"/>
</dbReference>
<protein>
    <recommendedName>
        <fullName evidence="3">DUF2252 domain-containing protein</fullName>
    </recommendedName>
</protein>
<comment type="caution">
    <text evidence="1">The sequence shown here is derived from an EMBL/GenBank/DDBJ whole genome shotgun (WGS) entry which is preliminary data.</text>
</comment>
<organism evidence="1 2">
    <name type="scientific">Photobacterium ganghwense</name>
    <dbReference type="NCBI Taxonomy" id="320778"/>
    <lineage>
        <taxon>Bacteria</taxon>
        <taxon>Pseudomonadati</taxon>
        <taxon>Pseudomonadota</taxon>
        <taxon>Gammaproteobacteria</taxon>
        <taxon>Vibrionales</taxon>
        <taxon>Vibrionaceae</taxon>
        <taxon>Photobacterium</taxon>
    </lineage>
</organism>
<dbReference type="EMBL" id="LDOU01000007">
    <property type="protein sequence ID" value="KLV09864.1"/>
    <property type="molecule type" value="Genomic_DNA"/>
</dbReference>
<reference evidence="1 2" key="1">
    <citation type="submission" date="2015-05" db="EMBL/GenBank/DDBJ databases">
        <title>Photobacterium galathea sp. nov.</title>
        <authorList>
            <person name="Machado H."/>
            <person name="Gram L."/>
        </authorList>
    </citation>
    <scope>NUCLEOTIDE SEQUENCE [LARGE SCALE GENOMIC DNA]</scope>
    <source>
        <strain evidence="1 2">DSM 22954</strain>
    </source>
</reference>
<name>A0A0J1HE08_9GAMM</name>
<dbReference type="OrthoDB" id="1491115at2"/>
<dbReference type="AlphaFoldDB" id="A0A0J1HE08"/>
<proteinExistence type="predicted"/>
<dbReference type="STRING" id="320778.ABT57_09295"/>
<dbReference type="Pfam" id="PF10009">
    <property type="entry name" value="DUF2252"/>
    <property type="match status" value="2"/>
</dbReference>
<sequence>MSTDRQTVLKRQLQLIDGQSSDPSNPSLHKHRKMALSPFQFFRGSAQLFYADLASGVLTLPSLLAAKPGMTTIMGDCHLANFGFLTEEGSQGDQVIFSPNDFDDACMGYAVWDIARFLTSVALVADLGRGILDGRYISDGTDSASGSDYHAPDNDAVVAACRGFLHAYSDTLQKVIVDSDMRYKVLKKFPDEHTLYKTWRKACKRAAGGKDFLTKSQLAKSTRFEDGVLRFVDEPEKYQVLAENEVKEVAAVFRPYLDDDILDCVARLGAGTGSNNMERYYLLVGPEDLHSLDELAMCHIVEIKQQRQAAPIFAFPDISPVNKLNPAHLTADCQRNMQRRPDLLLDEVVWRGKHWLVRSRHHARAALKPDQLVVTRKDPAIRLSEYAQSCGEALALAHSRGDRRSSRFELFMVESLANYIDEMIEVCLNYSEQVIADHALHVAMLD</sequence>
<evidence type="ECO:0008006" key="3">
    <source>
        <dbReference type="Google" id="ProtNLM"/>
    </source>
</evidence>
<keyword evidence="2" id="KW-1185">Reference proteome</keyword>
<dbReference type="RefSeq" id="WP_047884953.1">
    <property type="nucleotide sequence ID" value="NZ_CP071326.1"/>
</dbReference>
<dbReference type="PANTHER" id="PTHR39441:SF1">
    <property type="entry name" value="DUF2252 DOMAIN-CONTAINING PROTEIN"/>
    <property type="match status" value="1"/>
</dbReference>
<accession>A0A0J1HE08</accession>
<dbReference type="PANTHER" id="PTHR39441">
    <property type="entry name" value="DUF2252 DOMAIN-CONTAINING PROTEIN"/>
    <property type="match status" value="1"/>
</dbReference>
<dbReference type="InterPro" id="IPR011009">
    <property type="entry name" value="Kinase-like_dom_sf"/>
</dbReference>
<evidence type="ECO:0000313" key="2">
    <source>
        <dbReference type="Proteomes" id="UP000035909"/>
    </source>
</evidence>
<dbReference type="PATRIC" id="fig|320778.3.peg.2022"/>
<gene>
    <name evidence="1" type="ORF">ABT57_09295</name>
</gene>
<dbReference type="SUPFAM" id="SSF56112">
    <property type="entry name" value="Protein kinase-like (PK-like)"/>
    <property type="match status" value="1"/>
</dbReference>
<evidence type="ECO:0000313" key="1">
    <source>
        <dbReference type="EMBL" id="KLV09864.1"/>
    </source>
</evidence>